<keyword evidence="5 6" id="KW-0472">Membrane</keyword>
<evidence type="ECO:0000256" key="1">
    <source>
        <dbReference type="ARBA" id="ARBA00004141"/>
    </source>
</evidence>
<reference evidence="7" key="1">
    <citation type="journal article" date="2010" name="Int. J. Syst. Evol. Microbiol.">
        <title>Porticoccus litoralis gen. nov., sp. nov., a gammaproteobacterium isolated from the Yellow Sea.</title>
        <authorList>
            <person name="Oh H.M."/>
            <person name="Kim H."/>
            <person name="Kim K.M."/>
            <person name="Min G.S."/>
            <person name="Cho J.C."/>
        </authorList>
    </citation>
    <scope>NUCLEOTIDE SEQUENCE</scope>
    <source>
        <strain evidence="7">DSM 25064</strain>
    </source>
</reference>
<keyword evidence="6" id="KW-1003">Cell membrane</keyword>
<dbReference type="RefSeq" id="WP_305170349.1">
    <property type="nucleotide sequence ID" value="NZ_JAUUUU010000003.1"/>
</dbReference>
<evidence type="ECO:0000256" key="3">
    <source>
        <dbReference type="ARBA" id="ARBA00022692"/>
    </source>
</evidence>
<evidence type="ECO:0000256" key="5">
    <source>
        <dbReference type="ARBA" id="ARBA00023136"/>
    </source>
</evidence>
<protein>
    <recommendedName>
        <fullName evidence="6">Probable membrane transporter protein</fullName>
    </recommendedName>
</protein>
<evidence type="ECO:0000256" key="6">
    <source>
        <dbReference type="RuleBase" id="RU363041"/>
    </source>
</evidence>
<evidence type="ECO:0000256" key="2">
    <source>
        <dbReference type="ARBA" id="ARBA00009142"/>
    </source>
</evidence>
<feature type="transmembrane region" description="Helical" evidence="6">
    <location>
        <begin position="250"/>
        <end position="268"/>
    </location>
</feature>
<feature type="transmembrane region" description="Helical" evidence="6">
    <location>
        <begin position="149"/>
        <end position="182"/>
    </location>
</feature>
<keyword evidence="4 6" id="KW-1133">Transmembrane helix</keyword>
<comment type="caution">
    <text evidence="7">The sequence shown here is derived from an EMBL/GenBank/DDBJ whole genome shotgun (WGS) entry which is preliminary data.</text>
</comment>
<name>A0AAW8B347_9GAMM</name>
<dbReference type="GO" id="GO:0005886">
    <property type="term" value="C:plasma membrane"/>
    <property type="evidence" value="ECO:0007669"/>
    <property type="project" value="UniProtKB-SubCell"/>
</dbReference>
<dbReference type="InterPro" id="IPR002781">
    <property type="entry name" value="TM_pro_TauE-like"/>
</dbReference>
<feature type="transmembrane region" description="Helical" evidence="6">
    <location>
        <begin position="36"/>
        <end position="57"/>
    </location>
</feature>
<keyword evidence="8" id="KW-1185">Reference proteome</keyword>
<proteinExistence type="inferred from homology"/>
<feature type="transmembrane region" description="Helical" evidence="6">
    <location>
        <begin position="218"/>
        <end position="238"/>
    </location>
</feature>
<dbReference type="Proteomes" id="UP001178354">
    <property type="component" value="Unassembled WGS sequence"/>
</dbReference>
<dbReference type="Pfam" id="PF01925">
    <property type="entry name" value="TauE"/>
    <property type="match status" value="1"/>
</dbReference>
<organism evidence="7 8">
    <name type="scientific">Porticoccus litoralis</name>
    <dbReference type="NCBI Taxonomy" id="434086"/>
    <lineage>
        <taxon>Bacteria</taxon>
        <taxon>Pseudomonadati</taxon>
        <taxon>Pseudomonadota</taxon>
        <taxon>Gammaproteobacteria</taxon>
        <taxon>Cellvibrionales</taxon>
        <taxon>Porticoccaceae</taxon>
        <taxon>Porticoccus</taxon>
    </lineage>
</organism>
<feature type="transmembrane region" description="Helical" evidence="6">
    <location>
        <begin position="188"/>
        <end position="211"/>
    </location>
</feature>
<keyword evidence="3 6" id="KW-0812">Transmembrane</keyword>
<comment type="subcellular location">
    <subcellularLocation>
        <location evidence="6">Cell membrane</location>
        <topology evidence="6">Multi-pass membrane protein</topology>
    </subcellularLocation>
    <subcellularLocation>
        <location evidence="1">Membrane</location>
        <topology evidence="1">Multi-pass membrane protein</topology>
    </subcellularLocation>
</comment>
<dbReference type="AlphaFoldDB" id="A0AAW8B347"/>
<feature type="transmembrane region" description="Helical" evidence="6">
    <location>
        <begin position="94"/>
        <end position="111"/>
    </location>
</feature>
<dbReference type="InterPro" id="IPR051598">
    <property type="entry name" value="TSUP/Inactive_protease-like"/>
</dbReference>
<reference evidence="7" key="2">
    <citation type="submission" date="2023-08" db="EMBL/GenBank/DDBJ databases">
        <authorList>
            <person name="Luo J."/>
        </authorList>
    </citation>
    <scope>NUCLEOTIDE SEQUENCE</scope>
    <source>
        <strain evidence="7">DSM 25064</strain>
    </source>
</reference>
<dbReference type="PANTHER" id="PTHR43701:SF2">
    <property type="entry name" value="MEMBRANE TRANSPORTER PROTEIN YJNA-RELATED"/>
    <property type="match status" value="1"/>
</dbReference>
<evidence type="ECO:0000313" key="7">
    <source>
        <dbReference type="EMBL" id="MDP1520773.1"/>
    </source>
</evidence>
<evidence type="ECO:0000256" key="4">
    <source>
        <dbReference type="ARBA" id="ARBA00022989"/>
    </source>
</evidence>
<dbReference type="PANTHER" id="PTHR43701">
    <property type="entry name" value="MEMBRANE TRANSPORTER PROTEIN MJ0441-RELATED"/>
    <property type="match status" value="1"/>
</dbReference>
<accession>A0AAW8B347</accession>
<comment type="similarity">
    <text evidence="2 6">Belongs to the 4-toluene sulfonate uptake permease (TSUP) (TC 2.A.102) family.</text>
</comment>
<gene>
    <name evidence="7" type="ORF">Q8A57_07330</name>
</gene>
<evidence type="ECO:0000313" key="8">
    <source>
        <dbReference type="Proteomes" id="UP001178354"/>
    </source>
</evidence>
<sequence length="270" mass="27305">MTYIIGFCIGAILGLTGAGGSVVALPLLVGLLALPVQTAAGMSLGAVAMAAIIGLMARLRSGEIVWLPGLYFALIAIAALPLGSYLNHRLPETLLLGLFALLVITVAVRLWRQATDQPEATAVVRAGGGSAEVKPPICRFTHGKPGPRCFLQLGLAAILAGVLSGVFGVGGGFVIVPVLIFLTGISVHQAVATSILVISLVAGSGFVLFVVSGGSTDLNLLLPIAVGGIVGMLAGTGLARYLAGPTLQKLFAVVMVLLAIGVLIQTLVKG</sequence>
<feature type="transmembrane region" description="Helical" evidence="6">
    <location>
        <begin position="64"/>
        <end position="82"/>
    </location>
</feature>
<dbReference type="EMBL" id="JAUUUU010000003">
    <property type="protein sequence ID" value="MDP1520773.1"/>
    <property type="molecule type" value="Genomic_DNA"/>
</dbReference>